<protein>
    <submittedName>
        <fullName evidence="1">Uncharacterized protein</fullName>
    </submittedName>
</protein>
<dbReference type="EMBL" id="CP045898">
    <property type="protein sequence ID" value="QQP39778.1"/>
    <property type="molecule type" value="Genomic_DNA"/>
</dbReference>
<dbReference type="AlphaFoldDB" id="A0A7T8GXR5"/>
<organism evidence="1 2">
    <name type="scientific">Caligus rogercresseyi</name>
    <name type="common">Sea louse</name>
    <dbReference type="NCBI Taxonomy" id="217165"/>
    <lineage>
        <taxon>Eukaryota</taxon>
        <taxon>Metazoa</taxon>
        <taxon>Ecdysozoa</taxon>
        <taxon>Arthropoda</taxon>
        <taxon>Crustacea</taxon>
        <taxon>Multicrustacea</taxon>
        <taxon>Hexanauplia</taxon>
        <taxon>Copepoda</taxon>
        <taxon>Siphonostomatoida</taxon>
        <taxon>Caligidae</taxon>
        <taxon>Caligus</taxon>
    </lineage>
</organism>
<gene>
    <name evidence="1" type="ORF">FKW44_013600</name>
</gene>
<name>A0A7T8GXR5_CALRO</name>
<evidence type="ECO:0000313" key="1">
    <source>
        <dbReference type="EMBL" id="QQP39778.1"/>
    </source>
</evidence>
<feature type="non-terminal residue" evidence="1">
    <location>
        <position position="1"/>
    </location>
</feature>
<evidence type="ECO:0000313" key="2">
    <source>
        <dbReference type="Proteomes" id="UP000595437"/>
    </source>
</evidence>
<proteinExistence type="predicted"/>
<sequence>KSGLTINVEKSEILSSVNQDLEKVFPCYKYVDSTVLLGVAISTSGQASAMKLNYMRIEDVFEKGSKMFVEWKLCRLEKLRLWDKVILPKAIHLLRYTPFNRDICSRADSSKSSFV</sequence>
<reference evidence="2" key="1">
    <citation type="submission" date="2021-01" db="EMBL/GenBank/DDBJ databases">
        <title>Caligus Genome Assembly.</title>
        <authorList>
            <person name="Gallardo-Escarate C."/>
        </authorList>
    </citation>
    <scope>NUCLEOTIDE SEQUENCE [LARGE SCALE GENOMIC DNA]</scope>
</reference>
<keyword evidence="2" id="KW-1185">Reference proteome</keyword>
<feature type="non-terminal residue" evidence="1">
    <location>
        <position position="115"/>
    </location>
</feature>
<dbReference type="Proteomes" id="UP000595437">
    <property type="component" value="Chromosome 9"/>
</dbReference>
<accession>A0A7T8GXR5</accession>